<dbReference type="InterPro" id="IPR008928">
    <property type="entry name" value="6-hairpin_glycosidase_sf"/>
</dbReference>
<dbReference type="OrthoDB" id="9762614at2"/>
<organism evidence="2 3">
    <name type="scientific">Desulfonispora thiosulfatigenes DSM 11270</name>
    <dbReference type="NCBI Taxonomy" id="656914"/>
    <lineage>
        <taxon>Bacteria</taxon>
        <taxon>Bacillati</taxon>
        <taxon>Bacillota</taxon>
        <taxon>Clostridia</taxon>
        <taxon>Eubacteriales</taxon>
        <taxon>Peptococcaceae</taxon>
        <taxon>Desulfonispora</taxon>
    </lineage>
</organism>
<dbReference type="RefSeq" id="WP_084054152.1">
    <property type="nucleotide sequence ID" value="NZ_FWWT01000022.1"/>
</dbReference>
<gene>
    <name evidence="2" type="ORF">SAMN00017405_0348</name>
</gene>
<dbReference type="PANTHER" id="PTHR42899:SF1">
    <property type="entry name" value="SPERMATOGENESIS-ASSOCIATED PROTEIN 20"/>
    <property type="match status" value="1"/>
</dbReference>
<protein>
    <recommendedName>
        <fullName evidence="1">Spermatogenesis-associated protein 20-like TRX domain-containing protein</fullName>
    </recommendedName>
</protein>
<proteinExistence type="predicted"/>
<dbReference type="Gene3D" id="1.50.10.10">
    <property type="match status" value="1"/>
</dbReference>
<dbReference type="CDD" id="cd02955">
    <property type="entry name" value="SSP411"/>
    <property type="match status" value="1"/>
</dbReference>
<dbReference type="InterPro" id="IPR024705">
    <property type="entry name" value="Ssp411"/>
</dbReference>
<dbReference type="Proteomes" id="UP000192731">
    <property type="component" value="Unassembled WGS sequence"/>
</dbReference>
<accession>A0A1W1VP91</accession>
<reference evidence="2 3" key="1">
    <citation type="submission" date="2017-04" db="EMBL/GenBank/DDBJ databases">
        <authorList>
            <person name="Afonso C.L."/>
            <person name="Miller P.J."/>
            <person name="Scott M.A."/>
            <person name="Spackman E."/>
            <person name="Goraichik I."/>
            <person name="Dimitrov K.M."/>
            <person name="Suarez D.L."/>
            <person name="Swayne D.E."/>
        </authorList>
    </citation>
    <scope>NUCLEOTIDE SEQUENCE [LARGE SCALE GENOMIC DNA]</scope>
    <source>
        <strain evidence="2 3">DSM 11270</strain>
    </source>
</reference>
<dbReference type="GO" id="GO:0005975">
    <property type="term" value="P:carbohydrate metabolic process"/>
    <property type="evidence" value="ECO:0007669"/>
    <property type="project" value="InterPro"/>
</dbReference>
<dbReference type="Gene3D" id="3.40.30.10">
    <property type="entry name" value="Glutaredoxin"/>
    <property type="match status" value="1"/>
</dbReference>
<feature type="domain" description="Spermatogenesis-associated protein 20-like TRX" evidence="1">
    <location>
        <begin position="8"/>
        <end position="168"/>
    </location>
</feature>
<dbReference type="PIRSF" id="PIRSF006402">
    <property type="entry name" value="UCP006402_thioredoxin"/>
    <property type="match status" value="1"/>
</dbReference>
<dbReference type="Gene3D" id="1.50.10.20">
    <property type="match status" value="1"/>
</dbReference>
<dbReference type="PANTHER" id="PTHR42899">
    <property type="entry name" value="SPERMATOGENESIS-ASSOCIATED PROTEIN 20"/>
    <property type="match status" value="1"/>
</dbReference>
<dbReference type="AlphaFoldDB" id="A0A1W1VP91"/>
<name>A0A1W1VP91_DESTI</name>
<dbReference type="Pfam" id="PF03190">
    <property type="entry name" value="Thioredox_DsbH"/>
    <property type="match status" value="1"/>
</dbReference>
<dbReference type="SUPFAM" id="SSF52833">
    <property type="entry name" value="Thioredoxin-like"/>
    <property type="match status" value="1"/>
</dbReference>
<evidence type="ECO:0000259" key="1">
    <source>
        <dbReference type="Pfam" id="PF03190"/>
    </source>
</evidence>
<dbReference type="STRING" id="656914.SAMN00017405_0348"/>
<dbReference type="InterPro" id="IPR036249">
    <property type="entry name" value="Thioredoxin-like_sf"/>
</dbReference>
<dbReference type="SUPFAM" id="SSF48208">
    <property type="entry name" value="Six-hairpin glycosidases"/>
    <property type="match status" value="1"/>
</dbReference>
<sequence>MNISRKSNRLIHEKSPYLLQHAYNPVDWHSWSSEAFDKATQENKPIFLSIGYSTCHWCHVMERESFEDEEVAEVLNKHYIAIKVDREERPDIDGLYMTYCQALTGQGGWPLTIIMTPDKKPFFAGTYFPKNTRMGMTGLIELLKNISLVWFNDHEKLLESSEDIIKQVNQHFFTERTGNISNQTIEKSFKTFNKIFDTKYGGFGKAPKFPTPHNLMFLLRYYKVNKDQKSLDMVTDTLKSMYKGGMFDHIGFGFSRYSTDDRWLAPHFEKMLYDNALLAVVYLEAYQITKDELFSDVARKVFTYVLEKMTSPDGGFYSAEDADSEGIEGKFYLWDQAEILNLLGIEEGTNFCKMYDITSTGNFEGKNIPNLIRVDLKDLENHDYNNMRKKLYDYREKRIPPHKDDKILTSWNGLMIAAFSYGARILNNQDYAQAAKKAADFIFTNLYQDKRLLARFREKEAKHLGYVDDYAFLIWGLIELYEANYEPHYLKKALDLNQELLKLFWDNEKGGLFFSGSDSEKLIARPKEIYNGAMPSGNSVAAYNFLKLARLTGDQELENKANQIFETFGGTVENSPTAHSFLFNALLYNISKSTEIVFMGTKEEMQQYKDTLTHNFEPFTTTHLLNNGTRESLISIAPFLENNQQVENKPTVFVCENHSCHPPLTSLEEFKSILNS</sequence>
<dbReference type="EMBL" id="FWWT01000022">
    <property type="protein sequence ID" value="SMB95192.1"/>
    <property type="molecule type" value="Genomic_DNA"/>
</dbReference>
<keyword evidence="3" id="KW-1185">Reference proteome</keyword>
<dbReference type="InterPro" id="IPR012341">
    <property type="entry name" value="6hp_glycosidase-like_sf"/>
</dbReference>
<evidence type="ECO:0000313" key="2">
    <source>
        <dbReference type="EMBL" id="SMB95192.1"/>
    </source>
</evidence>
<dbReference type="InterPro" id="IPR004879">
    <property type="entry name" value="Ssp411-like_TRX"/>
</dbReference>
<evidence type="ECO:0000313" key="3">
    <source>
        <dbReference type="Proteomes" id="UP000192731"/>
    </source>
</evidence>